<feature type="transmembrane region" description="Helical" evidence="10">
    <location>
        <begin position="89"/>
        <end position="111"/>
    </location>
</feature>
<dbReference type="InterPro" id="IPR018303">
    <property type="entry name" value="ATPase_P-typ_P_site"/>
</dbReference>
<comment type="subcellular location">
    <subcellularLocation>
        <location evidence="1">Cell membrane</location>
        <topology evidence="1">Multi-pass membrane protein</topology>
    </subcellularLocation>
</comment>
<feature type="transmembrane region" description="Helical" evidence="10">
    <location>
        <begin position="866"/>
        <end position="884"/>
    </location>
</feature>
<dbReference type="Pfam" id="PF08282">
    <property type="entry name" value="Hydrolase_3"/>
    <property type="match status" value="1"/>
</dbReference>
<dbReference type="InterPro" id="IPR008250">
    <property type="entry name" value="ATPase_P-typ_transduc_dom_A_sf"/>
</dbReference>
<dbReference type="InterPro" id="IPR059000">
    <property type="entry name" value="ATPase_P-type_domA"/>
</dbReference>
<evidence type="ECO:0000256" key="1">
    <source>
        <dbReference type="ARBA" id="ARBA00004651"/>
    </source>
</evidence>
<keyword evidence="8 10" id="KW-1133">Transmembrane helix</keyword>
<dbReference type="Gene3D" id="2.70.150.10">
    <property type="entry name" value="Calcium-transporting ATPase, cytoplasmic transduction domain A"/>
    <property type="match status" value="1"/>
</dbReference>
<dbReference type="SMART" id="SM00831">
    <property type="entry name" value="Cation_ATPase_N"/>
    <property type="match status" value="1"/>
</dbReference>
<evidence type="ECO:0000256" key="5">
    <source>
        <dbReference type="ARBA" id="ARBA00022741"/>
    </source>
</evidence>
<dbReference type="InterPro" id="IPR004014">
    <property type="entry name" value="ATPase_P-typ_cation-transptr_N"/>
</dbReference>
<feature type="transmembrane region" description="Helical" evidence="10">
    <location>
        <begin position="296"/>
        <end position="325"/>
    </location>
</feature>
<dbReference type="PRINTS" id="PR00119">
    <property type="entry name" value="CATATPASE"/>
</dbReference>
<dbReference type="InterPro" id="IPR023299">
    <property type="entry name" value="ATPase_P-typ_cyto_dom_N"/>
</dbReference>
<dbReference type="Pfam" id="PF00690">
    <property type="entry name" value="Cation_ATPase_N"/>
    <property type="match status" value="1"/>
</dbReference>
<keyword evidence="7" id="KW-1278">Translocase</keyword>
<dbReference type="SFLD" id="SFLDS00003">
    <property type="entry name" value="Haloacid_Dehalogenase"/>
    <property type="match status" value="1"/>
</dbReference>
<dbReference type="InterPro" id="IPR023298">
    <property type="entry name" value="ATPase_P-typ_TM_dom_sf"/>
</dbReference>
<reference evidence="13" key="1">
    <citation type="journal article" date="2019" name="Int. J. Syst. Evol. Microbiol.">
        <title>The Global Catalogue of Microorganisms (GCM) 10K type strain sequencing project: providing services to taxonomists for standard genome sequencing and annotation.</title>
        <authorList>
            <consortium name="The Broad Institute Genomics Platform"/>
            <consortium name="The Broad Institute Genome Sequencing Center for Infectious Disease"/>
            <person name="Wu L."/>
            <person name="Ma J."/>
        </authorList>
    </citation>
    <scope>NUCLEOTIDE SEQUENCE [LARGE SCALE GENOMIC DNA]</scope>
    <source>
        <strain evidence="13">CCM 8896</strain>
    </source>
</reference>
<dbReference type="Gene3D" id="3.40.1110.10">
    <property type="entry name" value="Calcium-transporting ATPase, cytoplasmic domain N"/>
    <property type="match status" value="1"/>
</dbReference>
<feature type="transmembrane region" description="Helical" evidence="10">
    <location>
        <begin position="896"/>
        <end position="915"/>
    </location>
</feature>
<dbReference type="InterPro" id="IPR044492">
    <property type="entry name" value="P_typ_ATPase_HD_dom"/>
</dbReference>
<comment type="similarity">
    <text evidence="2">Belongs to the cation transport ATPase (P-type) (TC 3.A.3) family. Type IIA subfamily.</text>
</comment>
<keyword evidence="4 10" id="KW-0812">Transmembrane</keyword>
<dbReference type="PANTHER" id="PTHR43294:SF21">
    <property type="entry name" value="CATION TRANSPORTING ATPASE"/>
    <property type="match status" value="1"/>
</dbReference>
<dbReference type="Gene3D" id="3.40.50.1000">
    <property type="entry name" value="HAD superfamily/HAD-like"/>
    <property type="match status" value="1"/>
</dbReference>
<evidence type="ECO:0000256" key="9">
    <source>
        <dbReference type="ARBA" id="ARBA00023136"/>
    </source>
</evidence>
<dbReference type="SUPFAM" id="SSF81653">
    <property type="entry name" value="Calcium ATPase, transduction domain A"/>
    <property type="match status" value="1"/>
</dbReference>
<dbReference type="Pfam" id="PF00689">
    <property type="entry name" value="Cation_ATPase_C"/>
    <property type="match status" value="1"/>
</dbReference>
<evidence type="ECO:0000256" key="4">
    <source>
        <dbReference type="ARBA" id="ARBA00022692"/>
    </source>
</evidence>
<evidence type="ECO:0000256" key="2">
    <source>
        <dbReference type="ARBA" id="ARBA00005675"/>
    </source>
</evidence>
<evidence type="ECO:0000256" key="6">
    <source>
        <dbReference type="ARBA" id="ARBA00022840"/>
    </source>
</evidence>
<dbReference type="Gene3D" id="1.20.1110.10">
    <property type="entry name" value="Calcium-transporting ATPase, transmembrane domain"/>
    <property type="match status" value="1"/>
</dbReference>
<evidence type="ECO:0000313" key="12">
    <source>
        <dbReference type="EMBL" id="MFD1671087.1"/>
    </source>
</evidence>
<dbReference type="SFLD" id="SFLDF00027">
    <property type="entry name" value="p-type_atpase"/>
    <property type="match status" value="1"/>
</dbReference>
<keyword evidence="3" id="KW-1003">Cell membrane</keyword>
<dbReference type="PRINTS" id="PR00120">
    <property type="entry name" value="HATPASE"/>
</dbReference>
<feature type="transmembrane region" description="Helical" evidence="10">
    <location>
        <begin position="720"/>
        <end position="741"/>
    </location>
</feature>
<gene>
    <name evidence="12" type="ORF">ACFQ5M_03130</name>
</gene>
<feature type="transmembrane region" description="Helical" evidence="10">
    <location>
        <begin position="800"/>
        <end position="819"/>
    </location>
</feature>
<dbReference type="SFLD" id="SFLDG00002">
    <property type="entry name" value="C1.7:_P-type_atpase_like"/>
    <property type="match status" value="1"/>
</dbReference>
<evidence type="ECO:0000256" key="8">
    <source>
        <dbReference type="ARBA" id="ARBA00022989"/>
    </source>
</evidence>
<dbReference type="SUPFAM" id="SSF81665">
    <property type="entry name" value="Calcium ATPase, transmembrane domain M"/>
    <property type="match status" value="1"/>
</dbReference>
<dbReference type="InterPro" id="IPR036412">
    <property type="entry name" value="HAD-like_sf"/>
</dbReference>
<protein>
    <submittedName>
        <fullName evidence="12">Cation-translocating P-type ATPase</fullName>
    </submittedName>
</protein>
<dbReference type="RefSeq" id="WP_125714940.1">
    <property type="nucleotide sequence ID" value="NZ_JBHTOP010000004.1"/>
</dbReference>
<dbReference type="EMBL" id="JBHTOP010000004">
    <property type="protein sequence ID" value="MFD1671087.1"/>
    <property type="molecule type" value="Genomic_DNA"/>
</dbReference>
<feature type="transmembrane region" description="Helical" evidence="10">
    <location>
        <begin position="60"/>
        <end position="77"/>
    </location>
</feature>
<feature type="transmembrane region" description="Helical" evidence="10">
    <location>
        <begin position="259"/>
        <end position="276"/>
    </location>
</feature>
<dbReference type="InterPro" id="IPR001757">
    <property type="entry name" value="P_typ_ATPase"/>
</dbReference>
<dbReference type="SUPFAM" id="SSF81660">
    <property type="entry name" value="Metal cation-transporting ATPase, ATP-binding domain N"/>
    <property type="match status" value="1"/>
</dbReference>
<keyword evidence="5" id="KW-0547">Nucleotide-binding</keyword>
<dbReference type="PROSITE" id="PS00154">
    <property type="entry name" value="ATPASE_E1_E2"/>
    <property type="match status" value="1"/>
</dbReference>
<name>A0ABW4J4E6_9LACO</name>
<dbReference type="NCBIfam" id="TIGR01494">
    <property type="entry name" value="ATPase_P-type"/>
    <property type="match status" value="1"/>
</dbReference>
<dbReference type="InterPro" id="IPR050510">
    <property type="entry name" value="Cation_transp_ATPase_P-type"/>
</dbReference>
<dbReference type="InterPro" id="IPR023214">
    <property type="entry name" value="HAD_sf"/>
</dbReference>
<dbReference type="PANTHER" id="PTHR43294">
    <property type="entry name" value="SODIUM/POTASSIUM-TRANSPORTING ATPASE SUBUNIT ALPHA"/>
    <property type="match status" value="1"/>
</dbReference>
<proteinExistence type="inferred from homology"/>
<dbReference type="Pfam" id="PF00122">
    <property type="entry name" value="E1-E2_ATPase"/>
    <property type="match status" value="1"/>
</dbReference>
<evidence type="ECO:0000256" key="7">
    <source>
        <dbReference type="ARBA" id="ARBA00022967"/>
    </source>
</evidence>
<accession>A0ABW4J4E6</accession>
<dbReference type="SUPFAM" id="SSF56784">
    <property type="entry name" value="HAD-like"/>
    <property type="match status" value="1"/>
</dbReference>
<dbReference type="Pfam" id="PF13246">
    <property type="entry name" value="Cation_ATPase"/>
    <property type="match status" value="1"/>
</dbReference>
<feature type="transmembrane region" description="Helical" evidence="10">
    <location>
        <begin position="753"/>
        <end position="773"/>
    </location>
</feature>
<dbReference type="InterPro" id="IPR006068">
    <property type="entry name" value="ATPase_P-typ_cation-transptr_C"/>
</dbReference>
<evidence type="ECO:0000256" key="10">
    <source>
        <dbReference type="SAM" id="Phobius"/>
    </source>
</evidence>
<keyword evidence="9 10" id="KW-0472">Membrane</keyword>
<dbReference type="Proteomes" id="UP001597267">
    <property type="component" value="Unassembled WGS sequence"/>
</dbReference>
<feature type="domain" description="Cation-transporting P-type ATPase N-terminal" evidence="11">
    <location>
        <begin position="2"/>
        <end position="76"/>
    </location>
</feature>
<evidence type="ECO:0000259" key="11">
    <source>
        <dbReference type="SMART" id="SM00831"/>
    </source>
</evidence>
<feature type="transmembrane region" description="Helical" evidence="10">
    <location>
        <begin position="825"/>
        <end position="845"/>
    </location>
</feature>
<evidence type="ECO:0000256" key="3">
    <source>
        <dbReference type="ARBA" id="ARBA00022475"/>
    </source>
</evidence>
<keyword evidence="6" id="KW-0067">ATP-binding</keyword>
<comment type="caution">
    <text evidence="12">The sequence shown here is derived from an EMBL/GenBank/DDBJ whole genome shotgun (WGS) entry which is preliminary data.</text>
</comment>
<evidence type="ECO:0000313" key="13">
    <source>
        <dbReference type="Proteomes" id="UP001597267"/>
    </source>
</evidence>
<keyword evidence="13" id="KW-1185">Reference proteome</keyword>
<organism evidence="12 13">
    <name type="scientific">Agrilactobacillus yilanensis</name>
    <dbReference type="NCBI Taxonomy" id="2485997"/>
    <lineage>
        <taxon>Bacteria</taxon>
        <taxon>Bacillati</taxon>
        <taxon>Bacillota</taxon>
        <taxon>Bacilli</taxon>
        <taxon>Lactobacillales</taxon>
        <taxon>Lactobacillaceae</taxon>
        <taxon>Agrilactobacillus</taxon>
    </lineage>
</organism>
<sequence length="923" mass="100469">MKFYTATTKETLKNLNVERTMGLSHKEAQRRLAQYGPNELAQEAEVSKVKLFFKSFKEPIVIVLLVAIILASFSAVYDFKVTLNTSHAWASVYEAIAIAVIIFVNAFISFYQANSARKSLAALQEMSHHHINTLRDGNWQPVDTTQLVPGDIINVKMGDFIEGDVRWLKVSELQVNESHLTGEADGINKITEVLAEDAQLGDRKNMGFSGSTVVNGNGIGVVVTTGMQTELGKIADLLQGSKTQKTPIEKNVNALAKKLMFLAGGIIVFTILYDLIKEYLATGTIVLTKIPEILSSAIALAVAAIPDAMPVVLSIVLTIGATMLARNNGLIKSLSSVETLGATSYIASDKTGTLTKNQMTVVRFWANNATFAVEGRGYDPLGEITPLTNDVPYQAFLEAAVLNNEAEIRQDETQNWQPYGNPTDVSLVVLAAKAGITRSALLEKNDDQDIDVIRLLPFDSKRKMMSVVIEKNGQYQVITKGAPDVILTNATGIMLDNVVKPVAEYRKKFDSKILEFANDALRTLAVSVRQVDKATALHGTVADLEKDLTILGIAGIIDPPREEVKASVANLNAAGVHVVMITGDHGATARAIAYQLGIVDSKQAKVIEGREIEAMTDEELFQVVPDTYVYARVSPEHKQRIVKQLQKHEAVVAMTGDGINDAPALRAADIGIAMGINGTEVTKDAADLVLLDDKFTTIENSVRAGRRIFANIRNFIRQELITNVAEVLSLVLGVILITAPIGNISETTPTLTALMVLWVNMISDSLPSFTLGYDRPEGDLMKQGPRDTKQSILAGMLPRIFVRGTVMGLMVFLAFIWAAKQGMQVSEAQTVAFLTLVFGQLWHIFDARSNKTLFSRKPFENSRLNLAVAFAATSSILVTLMPFFNKVMGTAALSPTLYLAVIFIPALPTFILSGIKAMASKRA</sequence>